<dbReference type="GO" id="GO:0005524">
    <property type="term" value="F:ATP binding"/>
    <property type="evidence" value="ECO:0007669"/>
    <property type="project" value="UniProtKB-UniRule"/>
</dbReference>
<evidence type="ECO:0000313" key="17">
    <source>
        <dbReference type="EMBL" id="AKK19792.1"/>
    </source>
</evidence>
<sequence>MHVFHNIEINQALPNHLKGGVVAIGNFDGIHRGHHLILEHAIKISHNSPIIVLSFNPHPRIILQSSSPIFPLTSPSIQEKILENMGFSALIRYKFTLETAHYSAEQFIQKILVEWLEASKVITGTQFRFGKDRSGNGHILEKSGEKYGFNTVLIDELRDNNSQVVSSSNVRSALTQGNIHNATHLLGYHFTVESEVIHGKKIGRTLGFPTANMQLPPEILLKEGIYAIRFRTQDQISYGGVANFGRNPTITPNGSLFLESFIFDFSKEIYGQKCTVSFFDYLRPEIKFKDLKELKKHTAKDEQKTRKILENSHPLSEIDRIICF</sequence>
<evidence type="ECO:0000256" key="4">
    <source>
        <dbReference type="ARBA" id="ARBA00022630"/>
    </source>
</evidence>
<dbReference type="EMBL" id="CP004021">
    <property type="protein sequence ID" value="AKK19792.1"/>
    <property type="molecule type" value="Genomic_DNA"/>
</dbReference>
<keyword evidence="9 15" id="KW-0418">Kinase</keyword>
<dbReference type="SUPFAM" id="SSF52374">
    <property type="entry name" value="Nucleotidylyl transferase"/>
    <property type="match status" value="1"/>
</dbReference>
<dbReference type="InterPro" id="IPR002606">
    <property type="entry name" value="Riboflavin_kinase_bac"/>
</dbReference>
<dbReference type="PATRIC" id="fig|1277257.4.peg.167"/>
<dbReference type="GO" id="GO:0003919">
    <property type="term" value="F:FMN adenylyltransferase activity"/>
    <property type="evidence" value="ECO:0007669"/>
    <property type="project" value="UniProtKB-UniRule"/>
</dbReference>
<evidence type="ECO:0000256" key="15">
    <source>
        <dbReference type="PIRNR" id="PIRNR004491"/>
    </source>
</evidence>
<evidence type="ECO:0000256" key="13">
    <source>
        <dbReference type="ARBA" id="ARBA00047880"/>
    </source>
</evidence>
<dbReference type="PANTHER" id="PTHR22749:SF6">
    <property type="entry name" value="RIBOFLAVIN KINASE"/>
    <property type="match status" value="1"/>
</dbReference>
<comment type="function">
    <text evidence="1">Catalyzes the phosphorylation of riboflavin to FMN followed by the adenylation of FMN to FAD.</text>
</comment>
<comment type="catalytic activity">
    <reaction evidence="13 15">
        <text>riboflavin + ATP = FMN + ADP + H(+)</text>
        <dbReference type="Rhea" id="RHEA:14357"/>
        <dbReference type="ChEBI" id="CHEBI:15378"/>
        <dbReference type="ChEBI" id="CHEBI:30616"/>
        <dbReference type="ChEBI" id="CHEBI:57986"/>
        <dbReference type="ChEBI" id="CHEBI:58210"/>
        <dbReference type="ChEBI" id="CHEBI:456216"/>
        <dbReference type="EC" id="2.7.1.26"/>
    </reaction>
</comment>
<evidence type="ECO:0000256" key="5">
    <source>
        <dbReference type="ARBA" id="ARBA00022643"/>
    </source>
</evidence>
<dbReference type="GO" id="GO:0008531">
    <property type="term" value="F:riboflavin kinase activity"/>
    <property type="evidence" value="ECO:0007669"/>
    <property type="project" value="UniProtKB-UniRule"/>
</dbReference>
<dbReference type="UniPathway" id="UPA00277">
    <property type="reaction ID" value="UER00407"/>
</dbReference>
<keyword evidence="18" id="KW-1185">Reference proteome</keyword>
<protein>
    <recommendedName>
        <fullName evidence="15">Riboflavin biosynthesis protein</fullName>
    </recommendedName>
    <domain>
        <recommendedName>
            <fullName evidence="15">Riboflavin kinase</fullName>
            <ecNumber evidence="15">2.7.1.26</ecNumber>
        </recommendedName>
        <alternativeName>
            <fullName evidence="15">Flavokinase</fullName>
        </alternativeName>
    </domain>
    <domain>
        <recommendedName>
            <fullName evidence="15">FMN adenylyltransferase</fullName>
            <ecNumber evidence="15">2.7.7.2</ecNumber>
        </recommendedName>
        <alternativeName>
            <fullName evidence="15">FAD pyrophosphorylase</fullName>
        </alternativeName>
        <alternativeName>
            <fullName evidence="15">FAD synthase</fullName>
        </alternativeName>
    </domain>
</protein>
<keyword evidence="5 15" id="KW-0288">FMN</keyword>
<keyword evidence="6 15" id="KW-0808">Transferase</keyword>
<evidence type="ECO:0000256" key="7">
    <source>
        <dbReference type="ARBA" id="ARBA00022695"/>
    </source>
</evidence>
<evidence type="ECO:0000259" key="16">
    <source>
        <dbReference type="SMART" id="SM00904"/>
    </source>
</evidence>
<dbReference type="GO" id="GO:0009231">
    <property type="term" value="P:riboflavin biosynthetic process"/>
    <property type="evidence" value="ECO:0007669"/>
    <property type="project" value="InterPro"/>
</dbReference>
<keyword evidence="7 15" id="KW-0548">Nucleotidyltransferase</keyword>
<dbReference type="PANTHER" id="PTHR22749">
    <property type="entry name" value="RIBOFLAVIN KINASE/FMN ADENYLYLTRANSFERASE"/>
    <property type="match status" value="1"/>
</dbReference>
<dbReference type="CDD" id="cd02064">
    <property type="entry name" value="FAD_synthetase_N"/>
    <property type="match status" value="1"/>
</dbReference>
<proteinExistence type="inferred from homology"/>
<dbReference type="RefSeq" id="WP_047263873.1">
    <property type="nucleotide sequence ID" value="NZ_CP004021.1"/>
</dbReference>
<dbReference type="EC" id="2.7.1.26" evidence="15"/>
<keyword evidence="11 15" id="KW-0067">ATP-binding</keyword>
<name>A0A0G3I7U6_LIBAF</name>
<dbReference type="UniPathway" id="UPA00276">
    <property type="reaction ID" value="UER00406"/>
</dbReference>
<dbReference type="KEGG" id="lau:G293_00740"/>
<comment type="catalytic activity">
    <reaction evidence="14 15">
        <text>FMN + ATP + H(+) = FAD + diphosphate</text>
        <dbReference type="Rhea" id="RHEA:17237"/>
        <dbReference type="ChEBI" id="CHEBI:15378"/>
        <dbReference type="ChEBI" id="CHEBI:30616"/>
        <dbReference type="ChEBI" id="CHEBI:33019"/>
        <dbReference type="ChEBI" id="CHEBI:57692"/>
        <dbReference type="ChEBI" id="CHEBI:58210"/>
        <dbReference type="EC" id="2.7.7.2"/>
    </reaction>
</comment>
<comment type="pathway">
    <text evidence="2 15">Cofactor biosynthesis; FAD biosynthesis; FAD from FMN: step 1/1.</text>
</comment>
<evidence type="ECO:0000313" key="18">
    <source>
        <dbReference type="Proteomes" id="UP000035503"/>
    </source>
</evidence>
<dbReference type="GO" id="GO:0006747">
    <property type="term" value="P:FAD biosynthetic process"/>
    <property type="evidence" value="ECO:0007669"/>
    <property type="project" value="UniProtKB-UniRule"/>
</dbReference>
<dbReference type="SUPFAM" id="SSF82114">
    <property type="entry name" value="Riboflavin kinase-like"/>
    <property type="match status" value="1"/>
</dbReference>
<dbReference type="SMART" id="SM00904">
    <property type="entry name" value="Flavokinase"/>
    <property type="match status" value="1"/>
</dbReference>
<evidence type="ECO:0000256" key="12">
    <source>
        <dbReference type="ARBA" id="ARBA00023268"/>
    </source>
</evidence>
<dbReference type="AlphaFoldDB" id="A0A0G3I7U6"/>
<dbReference type="InterPro" id="IPR023468">
    <property type="entry name" value="Riboflavin_kinase"/>
</dbReference>
<keyword evidence="8 15" id="KW-0547">Nucleotide-binding</keyword>
<evidence type="ECO:0000256" key="14">
    <source>
        <dbReference type="ARBA" id="ARBA00049494"/>
    </source>
</evidence>
<comment type="pathway">
    <text evidence="3 15">Cofactor biosynthesis; FMN biosynthesis; FMN from riboflavin (ATP route): step 1/1.</text>
</comment>
<dbReference type="PIRSF" id="PIRSF004491">
    <property type="entry name" value="FAD_Synth"/>
    <property type="match status" value="1"/>
</dbReference>
<organism evidence="17 18">
    <name type="scientific">Candidatus Liberibacter africanus PTSAPSY</name>
    <dbReference type="NCBI Taxonomy" id="1277257"/>
    <lineage>
        <taxon>Bacteria</taxon>
        <taxon>Pseudomonadati</taxon>
        <taxon>Pseudomonadota</taxon>
        <taxon>Alphaproteobacteria</taxon>
        <taxon>Hyphomicrobiales</taxon>
        <taxon>Rhizobiaceae</taxon>
        <taxon>Liberibacter</taxon>
    </lineage>
</organism>
<reference evidence="17 18" key="1">
    <citation type="journal article" date="2015" name="Genome Announc.">
        <title>Complete Genome Sequence of 'Candidatus Liberibacter africanus,' a Bacterium Associated with Citrus Huanglongbing.</title>
        <authorList>
            <person name="Lin H."/>
            <person name="Pietersen G."/>
            <person name="Han C."/>
            <person name="Read D.A."/>
            <person name="Lou B."/>
            <person name="Gupta G."/>
            <person name="Civerolo E.L."/>
        </authorList>
    </citation>
    <scope>NUCLEOTIDE SEQUENCE [LARGE SCALE GENOMIC DNA]</scope>
    <source>
        <strain evidence="17 18">PTSAPSY</strain>
    </source>
</reference>
<dbReference type="InterPro" id="IPR014729">
    <property type="entry name" value="Rossmann-like_a/b/a_fold"/>
</dbReference>
<evidence type="ECO:0000256" key="1">
    <source>
        <dbReference type="ARBA" id="ARBA00002121"/>
    </source>
</evidence>
<evidence type="ECO:0000256" key="8">
    <source>
        <dbReference type="ARBA" id="ARBA00022741"/>
    </source>
</evidence>
<dbReference type="NCBIfam" id="TIGR00083">
    <property type="entry name" value="ribF"/>
    <property type="match status" value="1"/>
</dbReference>
<dbReference type="InterPro" id="IPR023465">
    <property type="entry name" value="Riboflavin_kinase_dom_sf"/>
</dbReference>
<evidence type="ECO:0000256" key="10">
    <source>
        <dbReference type="ARBA" id="ARBA00022827"/>
    </source>
</evidence>
<gene>
    <name evidence="17" type="ORF">G293_00740</name>
</gene>
<dbReference type="NCBIfam" id="NF004160">
    <property type="entry name" value="PRK05627.1-3"/>
    <property type="match status" value="1"/>
</dbReference>
<evidence type="ECO:0000256" key="9">
    <source>
        <dbReference type="ARBA" id="ARBA00022777"/>
    </source>
</evidence>
<accession>A0A0G3I7U6</accession>
<comment type="similarity">
    <text evidence="15">Belongs to the ribF family.</text>
</comment>
<keyword evidence="10 15" id="KW-0274">FAD</keyword>
<dbReference type="Gene3D" id="2.40.30.30">
    <property type="entry name" value="Riboflavin kinase-like"/>
    <property type="match status" value="1"/>
</dbReference>
<dbReference type="InterPro" id="IPR015864">
    <property type="entry name" value="FAD_synthase"/>
</dbReference>
<dbReference type="InterPro" id="IPR015865">
    <property type="entry name" value="Riboflavin_kinase_bac/euk"/>
</dbReference>
<keyword evidence="4 15" id="KW-0285">Flavoprotein</keyword>
<dbReference type="Proteomes" id="UP000035503">
    <property type="component" value="Chromosome"/>
</dbReference>
<dbReference type="GO" id="GO:0009398">
    <property type="term" value="P:FMN biosynthetic process"/>
    <property type="evidence" value="ECO:0007669"/>
    <property type="project" value="UniProtKB-UniRule"/>
</dbReference>
<evidence type="ECO:0000256" key="3">
    <source>
        <dbReference type="ARBA" id="ARBA00005201"/>
    </source>
</evidence>
<keyword evidence="12" id="KW-0511">Multifunctional enzyme</keyword>
<dbReference type="EC" id="2.7.7.2" evidence="15"/>
<dbReference type="STRING" id="1277257.G293_00740"/>
<evidence type="ECO:0000256" key="11">
    <source>
        <dbReference type="ARBA" id="ARBA00022840"/>
    </source>
</evidence>
<dbReference type="Gene3D" id="3.40.50.620">
    <property type="entry name" value="HUPs"/>
    <property type="match status" value="1"/>
</dbReference>
<feature type="domain" description="Riboflavin kinase" evidence="16">
    <location>
        <begin position="185"/>
        <end position="310"/>
    </location>
</feature>
<dbReference type="OrthoDB" id="9803667at2"/>
<evidence type="ECO:0000256" key="2">
    <source>
        <dbReference type="ARBA" id="ARBA00004726"/>
    </source>
</evidence>
<dbReference type="Pfam" id="PF01687">
    <property type="entry name" value="Flavokinase"/>
    <property type="match status" value="1"/>
</dbReference>
<evidence type="ECO:0000256" key="6">
    <source>
        <dbReference type="ARBA" id="ARBA00022679"/>
    </source>
</evidence>
<dbReference type="Pfam" id="PF06574">
    <property type="entry name" value="FAD_syn"/>
    <property type="match status" value="1"/>
</dbReference>